<protein>
    <submittedName>
        <fullName evidence="3">VanW family protein</fullName>
    </submittedName>
</protein>
<dbReference type="EMBL" id="DXEW01000033">
    <property type="protein sequence ID" value="HIX50982.1"/>
    <property type="molecule type" value="Genomic_DNA"/>
</dbReference>
<feature type="region of interest" description="Disordered" evidence="1">
    <location>
        <begin position="419"/>
        <end position="440"/>
    </location>
</feature>
<comment type="caution">
    <text evidence="3">The sequence shown here is derived from an EMBL/GenBank/DDBJ whole genome shotgun (WGS) entry which is preliminary data.</text>
</comment>
<dbReference type="AlphaFoldDB" id="A0A9D1W2B3"/>
<feature type="chain" id="PRO_5038452016" evidence="2">
    <location>
        <begin position="30"/>
        <end position="447"/>
    </location>
</feature>
<dbReference type="PROSITE" id="PS51257">
    <property type="entry name" value="PROKAR_LIPOPROTEIN"/>
    <property type="match status" value="1"/>
</dbReference>
<dbReference type="InterPro" id="IPR007391">
    <property type="entry name" value="Vancomycin_resist_VanW"/>
</dbReference>
<reference evidence="3" key="1">
    <citation type="journal article" date="2021" name="PeerJ">
        <title>Extensive microbial diversity within the chicken gut microbiome revealed by metagenomics and culture.</title>
        <authorList>
            <person name="Gilroy R."/>
            <person name="Ravi A."/>
            <person name="Getino M."/>
            <person name="Pursley I."/>
            <person name="Horton D.L."/>
            <person name="Alikhan N.F."/>
            <person name="Baker D."/>
            <person name="Gharbi K."/>
            <person name="Hall N."/>
            <person name="Watson M."/>
            <person name="Adriaenssens E.M."/>
            <person name="Foster-Nyarko E."/>
            <person name="Jarju S."/>
            <person name="Secka A."/>
            <person name="Antonio M."/>
            <person name="Oren A."/>
            <person name="Chaudhuri R.R."/>
            <person name="La Ragione R."/>
            <person name="Hildebrand F."/>
            <person name="Pallen M.J."/>
        </authorList>
    </citation>
    <scope>NUCLEOTIDE SEQUENCE</scope>
    <source>
        <strain evidence="3">2189</strain>
    </source>
</reference>
<evidence type="ECO:0000256" key="1">
    <source>
        <dbReference type="SAM" id="MobiDB-lite"/>
    </source>
</evidence>
<sequence length="447" mass="47810">MRVLKQFIQKLCLLALAAGFLFCACGAGAARLPQGCAIDGQNVSGMSVPCARRLLLRRQREELAGRTFTVRVGGRAYVFRPPELAVRSDLSAVLAQAQREGGSHTLQKQLYLRGEERLLRGICDELYRPSSPARAEFIKGAAQPVRYVAERRGRFVDGKALRAAVEEALAAWECEACGRVVAVVPAFTLKDARAQMAPLSSFTTCYSEENASRAHNIALAARKLDGAYIRAGGVLSFNAAVGERTARAGFAEAPVIRGGEYVSGVGGGVCQVSTTLYNAALLAGLSAAEVHPHSLAVGYVPPSRDAMVSGADCDLKLKNDLAGGVRIAVHAGAGQLTVSVYGRRSPYRYAIESAVTAVLPPPAPEVRQGRQERELRSAKEGLISEAYLVRRGPGGEETRTLLRSDRYAPVRAVLERAAGTEKNVSSERRGAPSAEGAPRLYIVMHTH</sequence>
<evidence type="ECO:0000313" key="4">
    <source>
        <dbReference type="Proteomes" id="UP000886847"/>
    </source>
</evidence>
<dbReference type="Proteomes" id="UP000886847">
    <property type="component" value="Unassembled WGS sequence"/>
</dbReference>
<gene>
    <name evidence="3" type="ORF">H9851_06880</name>
</gene>
<feature type="signal peptide" evidence="2">
    <location>
        <begin position="1"/>
        <end position="29"/>
    </location>
</feature>
<evidence type="ECO:0000313" key="3">
    <source>
        <dbReference type="EMBL" id="HIX50982.1"/>
    </source>
</evidence>
<organism evidence="3 4">
    <name type="scientific">Candidatus Borkfalkia faecavium</name>
    <dbReference type="NCBI Taxonomy" id="2838508"/>
    <lineage>
        <taxon>Bacteria</taxon>
        <taxon>Bacillati</taxon>
        <taxon>Bacillota</taxon>
        <taxon>Clostridia</taxon>
        <taxon>Christensenellales</taxon>
        <taxon>Christensenellaceae</taxon>
        <taxon>Candidatus Borkfalkia</taxon>
    </lineage>
</organism>
<dbReference type="PANTHER" id="PTHR35788">
    <property type="entry name" value="EXPORTED PROTEIN-RELATED"/>
    <property type="match status" value="1"/>
</dbReference>
<dbReference type="PANTHER" id="PTHR35788:SF1">
    <property type="entry name" value="EXPORTED PROTEIN"/>
    <property type="match status" value="1"/>
</dbReference>
<evidence type="ECO:0000256" key="2">
    <source>
        <dbReference type="SAM" id="SignalP"/>
    </source>
</evidence>
<proteinExistence type="predicted"/>
<dbReference type="InterPro" id="IPR052913">
    <property type="entry name" value="Glycopeptide_resist_protein"/>
</dbReference>
<dbReference type="Pfam" id="PF04294">
    <property type="entry name" value="VanW"/>
    <property type="match status" value="1"/>
</dbReference>
<name>A0A9D1W2B3_9FIRM</name>
<accession>A0A9D1W2B3</accession>
<keyword evidence="2" id="KW-0732">Signal</keyword>
<reference evidence="3" key="2">
    <citation type="submission" date="2021-04" db="EMBL/GenBank/DDBJ databases">
        <authorList>
            <person name="Gilroy R."/>
        </authorList>
    </citation>
    <scope>NUCLEOTIDE SEQUENCE</scope>
    <source>
        <strain evidence="3">2189</strain>
    </source>
</reference>